<comment type="caution">
    <text evidence="1">The sequence shown here is derived from an EMBL/GenBank/DDBJ whole genome shotgun (WGS) entry which is preliminary data.</text>
</comment>
<proteinExistence type="predicted"/>
<sequence>MVSKEIFWPYGGREVFVSFYFNGWIEPIPMIPVEGSSKFFHLIQDLPSGRHQYKFLVDGVWRDNDLQDFDEDEYGNIGNYILVEPQSMDIDNNLGNPPDEPSPPRGRNVELPLLHSDVDISRRRLSMHLANLTVYELIPNSAKVFVLDAGVAVRQAFHIMHEQGLSVVPIWDSNRRQISAMLTASDFILILIELHRNHAMLTDEQLDVLTISAWKEVKNQFNGEAVGAAQLRPLIRAGPDESLRDVAMRILQNKISTVPIIQESYPWVLHIACLGGILKYICRHFQNNLDYQPLLRQSVGSLSLGTWKSEVGGARGHLSALRSNESLGSALNKLLEARISSMPIVDGEGSLINIYSRSDITSLAKDDAYTHIQLDQTVISQVLQLADGPNRYHTCTRSDPLCVVMERLSDPVVRRLIVIDAVSQQVEGIITLSDLIYDYSPIIIDLALKNLQGRVSTKGGGLLAVVGGGLFSTESGDQVALDEYYIWTTRLCIALQPASAPHDPDRVCLGPPLGSPSVGLQASYSHIQLLPLVAPPIFYLFIFIEIENSMNYANYDFGLTG</sequence>
<dbReference type="Proteomes" id="UP000828048">
    <property type="component" value="Chromosome 3"/>
</dbReference>
<name>A0ACB7YY86_9ERIC</name>
<gene>
    <name evidence="1" type="ORF">Vadar_021871</name>
</gene>
<keyword evidence="2" id="KW-1185">Reference proteome</keyword>
<organism evidence="1 2">
    <name type="scientific">Vaccinium darrowii</name>
    <dbReference type="NCBI Taxonomy" id="229202"/>
    <lineage>
        <taxon>Eukaryota</taxon>
        <taxon>Viridiplantae</taxon>
        <taxon>Streptophyta</taxon>
        <taxon>Embryophyta</taxon>
        <taxon>Tracheophyta</taxon>
        <taxon>Spermatophyta</taxon>
        <taxon>Magnoliopsida</taxon>
        <taxon>eudicotyledons</taxon>
        <taxon>Gunneridae</taxon>
        <taxon>Pentapetalae</taxon>
        <taxon>asterids</taxon>
        <taxon>Ericales</taxon>
        <taxon>Ericaceae</taxon>
        <taxon>Vaccinioideae</taxon>
        <taxon>Vaccinieae</taxon>
        <taxon>Vaccinium</taxon>
    </lineage>
</organism>
<reference evidence="1 2" key="1">
    <citation type="journal article" date="2021" name="Hortic Res">
        <title>High-quality reference genome and annotation aids understanding of berry development for evergreen blueberry (Vaccinium darrowii).</title>
        <authorList>
            <person name="Yu J."/>
            <person name="Hulse-Kemp A.M."/>
            <person name="Babiker E."/>
            <person name="Staton M."/>
        </authorList>
    </citation>
    <scope>NUCLEOTIDE SEQUENCE [LARGE SCALE GENOMIC DNA]</scope>
    <source>
        <strain evidence="2">cv. NJ 8807/NJ 8810</strain>
        <tissue evidence="1">Young leaf</tissue>
    </source>
</reference>
<accession>A0ACB7YY86</accession>
<protein>
    <submittedName>
        <fullName evidence="1">Uncharacterized protein</fullName>
    </submittedName>
</protein>
<dbReference type="EMBL" id="CM037153">
    <property type="protein sequence ID" value="KAH7858268.1"/>
    <property type="molecule type" value="Genomic_DNA"/>
</dbReference>
<evidence type="ECO:0000313" key="1">
    <source>
        <dbReference type="EMBL" id="KAH7858268.1"/>
    </source>
</evidence>
<evidence type="ECO:0000313" key="2">
    <source>
        <dbReference type="Proteomes" id="UP000828048"/>
    </source>
</evidence>